<proteinExistence type="inferred from homology"/>
<dbReference type="Proteomes" id="UP000266615">
    <property type="component" value="Unassembled WGS sequence"/>
</dbReference>
<keyword evidence="1" id="KW-0560">Oxidoreductase</keyword>
<comment type="pathway">
    <text evidence="2">Carotenoid biosynthesis; staphyloxanthin biosynthesis; staphyloxanthin from farnesyl diphosphate: step 3/5.</text>
</comment>
<dbReference type="PANTHER" id="PTHR43734">
    <property type="entry name" value="PHYTOENE DESATURASE"/>
    <property type="match status" value="1"/>
</dbReference>
<protein>
    <recommendedName>
        <fullName evidence="4">4,4'-diaponeurosporene oxygenase</fullName>
    </recommendedName>
    <alternativeName>
        <fullName evidence="5">4,4'-diaponeurosporene oxidase</fullName>
    </alternativeName>
    <alternativeName>
        <fullName evidence="6">Carotenoid oxidase</fullName>
    </alternativeName>
</protein>
<comment type="caution">
    <text evidence="9">The sequence shown here is derived from an EMBL/GenBank/DDBJ whole genome shotgun (WGS) entry which is preliminary data.</text>
</comment>
<evidence type="ECO:0000256" key="4">
    <source>
        <dbReference type="ARBA" id="ARBA00039159"/>
    </source>
</evidence>
<dbReference type="GO" id="GO:0016491">
    <property type="term" value="F:oxidoreductase activity"/>
    <property type="evidence" value="ECO:0007669"/>
    <property type="project" value="UniProtKB-KW"/>
</dbReference>
<dbReference type="Gene3D" id="3.50.50.60">
    <property type="entry name" value="FAD/NAD(P)-binding domain"/>
    <property type="match status" value="2"/>
</dbReference>
<reference evidence="9 10" key="1">
    <citation type="submission" date="2018-09" db="EMBL/GenBank/DDBJ databases">
        <title>Nesterenkonia natronophila sp. nov., an alkaliphilic actinobacteriume isolated from a soda lake, and emended description of the genus Nesterenkonia.</title>
        <authorList>
            <person name="Menes R.J."/>
            <person name="Iriarte A."/>
        </authorList>
    </citation>
    <scope>NUCLEOTIDE SEQUENCE [LARGE SCALE GENOMIC DNA]</scope>
    <source>
        <strain evidence="9 10">M8</strain>
    </source>
</reference>
<evidence type="ECO:0000313" key="10">
    <source>
        <dbReference type="Proteomes" id="UP000266615"/>
    </source>
</evidence>
<dbReference type="OrthoDB" id="9774675at2"/>
<dbReference type="InterPro" id="IPR002937">
    <property type="entry name" value="Amino_oxidase"/>
</dbReference>
<evidence type="ECO:0000256" key="7">
    <source>
        <dbReference type="ARBA" id="ARBA00048532"/>
    </source>
</evidence>
<dbReference type="InterPro" id="IPR036188">
    <property type="entry name" value="FAD/NAD-bd_sf"/>
</dbReference>
<keyword evidence="10" id="KW-1185">Reference proteome</keyword>
<dbReference type="EMBL" id="QYZP01000002">
    <property type="protein sequence ID" value="RJN31593.1"/>
    <property type="molecule type" value="Genomic_DNA"/>
</dbReference>
<dbReference type="AlphaFoldDB" id="A0A3A4F0E0"/>
<organism evidence="9 10">
    <name type="scientific">Nesterenkonia natronophila</name>
    <dbReference type="NCBI Taxonomy" id="2174932"/>
    <lineage>
        <taxon>Bacteria</taxon>
        <taxon>Bacillati</taxon>
        <taxon>Actinomycetota</taxon>
        <taxon>Actinomycetes</taxon>
        <taxon>Micrococcales</taxon>
        <taxon>Micrococcaceae</taxon>
        <taxon>Nesterenkonia</taxon>
    </lineage>
</organism>
<sequence>MVPMSRVVVVGGGVAGLTAAALSAWAGHAVTLLEGNSNLGGKSRRIEVDGQVIDTGPSLFTFPAVWKELLRRLDDSSQGPSLAAEETARLNLERLPEVGRYFFRGQVCSLPVPPGHPWHPAWERFAALHGPIGPDVTRLLTTAPLARDAHPSLARLGRLYGHRLTTRSYLDSLTWLPDGLREVIAIHTLNAGVGPSRTPALYASMPAVMARDGVWVPRGGIHELVRALERLARAAGVDVRTDEPVLSLERGEVRTAQRAYRADAVVSSIDAHRLEGLLRGRTPRPPRKLSCSAVAVYAALKRPLPADVSRHSVVLPEDPPELYASLEAQREPAQTMAFLNHYPATDSGTNAADTLAVLLTAPSNGQRYGLQSDFVDRELRRVWNTAGLPGSFDTHAEECAILDPNYFSLAGASGGALYGPIRPVLMSGPLHRPAHHSLKRPWLWRVGASVHPGGGLPAVLGGAMMAMDGLLRALPSGPGGST</sequence>
<feature type="domain" description="Amine oxidase" evidence="8">
    <location>
        <begin position="14"/>
        <end position="325"/>
    </location>
</feature>
<dbReference type="SUPFAM" id="SSF51905">
    <property type="entry name" value="FAD/NAD(P)-binding domain"/>
    <property type="match status" value="1"/>
</dbReference>
<comment type="catalytic activity">
    <reaction evidence="7">
        <text>all-trans-4,4'-diaponeurosporene + 2 AH2 + 2 O2 = 4,4'-diaponeurosporenal + 2 A + 3 H2O</text>
        <dbReference type="Rhea" id="RHEA:56104"/>
        <dbReference type="ChEBI" id="CHEBI:13193"/>
        <dbReference type="ChEBI" id="CHEBI:15377"/>
        <dbReference type="ChEBI" id="CHEBI:15379"/>
        <dbReference type="ChEBI" id="CHEBI:17499"/>
        <dbReference type="ChEBI" id="CHEBI:62743"/>
        <dbReference type="ChEBI" id="CHEBI:79065"/>
    </reaction>
</comment>
<accession>A0A3A4F0E0</accession>
<dbReference type="Gene3D" id="3.30.9.10">
    <property type="entry name" value="D-Amino Acid Oxidase, subunit A, domain 2"/>
    <property type="match status" value="1"/>
</dbReference>
<comment type="similarity">
    <text evidence="3">Belongs to the carotenoid/retinoid oxidoreductase family. CrtP subfamily.</text>
</comment>
<evidence type="ECO:0000256" key="3">
    <source>
        <dbReference type="ARBA" id="ARBA00038194"/>
    </source>
</evidence>
<evidence type="ECO:0000256" key="5">
    <source>
        <dbReference type="ARBA" id="ARBA00041900"/>
    </source>
</evidence>
<name>A0A3A4F0E0_9MICC</name>
<evidence type="ECO:0000259" key="8">
    <source>
        <dbReference type="Pfam" id="PF01593"/>
    </source>
</evidence>
<evidence type="ECO:0000256" key="1">
    <source>
        <dbReference type="ARBA" id="ARBA00023002"/>
    </source>
</evidence>
<evidence type="ECO:0000313" key="9">
    <source>
        <dbReference type="EMBL" id="RJN31593.1"/>
    </source>
</evidence>
<evidence type="ECO:0000256" key="2">
    <source>
        <dbReference type="ARBA" id="ARBA00037901"/>
    </source>
</evidence>
<dbReference type="PANTHER" id="PTHR43734:SF7">
    <property type="entry name" value="4,4'-DIAPONEUROSPORENE OXYGENASE"/>
    <property type="match status" value="1"/>
</dbReference>
<gene>
    <name evidence="9" type="ORF">D3250_05430</name>
</gene>
<dbReference type="Pfam" id="PF01593">
    <property type="entry name" value="Amino_oxidase"/>
    <property type="match status" value="1"/>
</dbReference>
<evidence type="ECO:0000256" key="6">
    <source>
        <dbReference type="ARBA" id="ARBA00042619"/>
    </source>
</evidence>